<comment type="caution">
    <text evidence="1">The sequence shown here is derived from an EMBL/GenBank/DDBJ whole genome shotgun (WGS) entry which is preliminary data.</text>
</comment>
<dbReference type="Proteomes" id="UP001057402">
    <property type="component" value="Chromosome 4"/>
</dbReference>
<gene>
    <name evidence="1" type="ORF">MLD38_014178</name>
</gene>
<sequence length="314" mass="34912">MEDCVSKVKPFLLNSIARFLETNGFSRTLKKFRSEARFEEDDVKNVTVDLEEMFFKFLGSNNDAMTSNATKRGAKKKSKDKKKKSSRSSDIDVQECKKEGKNSVDNGKSFLDDHGGIRKGDEKNSDRAVITKDDKATKKRKRHTCENKPINGDAVDESSPKCTSASDDLQTRSKKLKASTDNGKSNDVTTKGNGAEAQEVCNGANRSAGTAEEKSANQKSMKKQNGSAEPTSVKAFQRVKVEEVVFSDERLKDNSYWAKDGAETGYGAKAQEVLGQVRGRGFRHEKTKKKRGSYRGGMIDMHSHSVKFNYSDEE</sequence>
<proteinExistence type="predicted"/>
<evidence type="ECO:0000313" key="1">
    <source>
        <dbReference type="EMBL" id="KAI4376413.1"/>
    </source>
</evidence>
<name>A0ACB9RG44_9MYRT</name>
<dbReference type="EMBL" id="CM042883">
    <property type="protein sequence ID" value="KAI4376413.1"/>
    <property type="molecule type" value="Genomic_DNA"/>
</dbReference>
<evidence type="ECO:0000313" key="2">
    <source>
        <dbReference type="Proteomes" id="UP001057402"/>
    </source>
</evidence>
<reference evidence="2" key="1">
    <citation type="journal article" date="2023" name="Front. Plant Sci.">
        <title>Chromosomal-level genome assembly of Melastoma candidum provides insights into trichome evolution.</title>
        <authorList>
            <person name="Zhong Y."/>
            <person name="Wu W."/>
            <person name="Sun C."/>
            <person name="Zou P."/>
            <person name="Liu Y."/>
            <person name="Dai S."/>
            <person name="Zhou R."/>
        </authorList>
    </citation>
    <scope>NUCLEOTIDE SEQUENCE [LARGE SCALE GENOMIC DNA]</scope>
</reference>
<keyword evidence="2" id="KW-1185">Reference proteome</keyword>
<accession>A0ACB9RG44</accession>
<protein>
    <submittedName>
        <fullName evidence="1">Uncharacterized protein</fullName>
    </submittedName>
</protein>
<organism evidence="1 2">
    <name type="scientific">Melastoma candidum</name>
    <dbReference type="NCBI Taxonomy" id="119954"/>
    <lineage>
        <taxon>Eukaryota</taxon>
        <taxon>Viridiplantae</taxon>
        <taxon>Streptophyta</taxon>
        <taxon>Embryophyta</taxon>
        <taxon>Tracheophyta</taxon>
        <taxon>Spermatophyta</taxon>
        <taxon>Magnoliopsida</taxon>
        <taxon>eudicotyledons</taxon>
        <taxon>Gunneridae</taxon>
        <taxon>Pentapetalae</taxon>
        <taxon>rosids</taxon>
        <taxon>malvids</taxon>
        <taxon>Myrtales</taxon>
        <taxon>Melastomataceae</taxon>
        <taxon>Melastomatoideae</taxon>
        <taxon>Melastomateae</taxon>
        <taxon>Melastoma</taxon>
    </lineage>
</organism>